<sequence length="448" mass="48956">MADKNNADGIPPQGEVVGTEIPKYKSTYSKLTPILRSAPSQTFKAYRLVGKGNIAITAASLGMGWLNGEADEAHEINVAAQNVSAPVEQFSQLSGAMRIRGADRISAIQSAEQLYQTFNNILWDRDKDAADLLQKYNVDIVKNENNTVNVPKTMENLAPVFKNEMDAQEQNAVINILGGNTEGISLLREGVELKDLLSAPSRYRLTVDPELITKLEELRLRTTEFGAAVDGIKQRVADTLSDALTFDNILANTIGGMTDLMTYGPDNFSIMHTLGMTSGYESQKLRQGYNSNDFYQQLNLYEKVMLDFGLMTDGYQRKYDAYYAPTSTASASTDSSPEQYVFNPDASDAWRNNRVKDLNSPDPYSLLPSSVISPASVDITSNSVNASPIYAESTGGFNLSAIADVIATAMQNNRVQIELMLIDGRTGENAVIPGQGGSRISYAMDMPL</sequence>
<gene>
    <name evidence="1" type="ORF">ERS008460_02817</name>
</gene>
<accession>A0A0T9UHE1</accession>
<dbReference type="RefSeq" id="WP_050126244.1">
    <property type="nucleotide sequence ID" value="NZ_CABHQD010000317.1"/>
</dbReference>
<dbReference type="EMBL" id="CQEM01000013">
    <property type="protein sequence ID" value="CNL42187.1"/>
    <property type="molecule type" value="Genomic_DNA"/>
</dbReference>
<keyword evidence="1" id="KW-0946">Virion</keyword>
<dbReference type="AlphaFoldDB" id="A0A0T9UHE1"/>
<protein>
    <submittedName>
        <fullName evidence="1">Putative bacteriophage coat protein</fullName>
    </submittedName>
</protein>
<reference evidence="2" key="1">
    <citation type="submission" date="2015-03" db="EMBL/GenBank/DDBJ databases">
        <authorList>
            <consortium name="Pathogen Informatics"/>
        </authorList>
    </citation>
    <scope>NUCLEOTIDE SEQUENCE [LARGE SCALE GENOMIC DNA]</scope>
    <source>
        <strain evidence="2">IP27925</strain>
    </source>
</reference>
<name>A0A0T9UHE1_YERAE</name>
<organism evidence="1 2">
    <name type="scientific">Yersinia aleksiciae</name>
    <dbReference type="NCBI Taxonomy" id="263819"/>
    <lineage>
        <taxon>Bacteria</taxon>
        <taxon>Pseudomonadati</taxon>
        <taxon>Pseudomonadota</taxon>
        <taxon>Gammaproteobacteria</taxon>
        <taxon>Enterobacterales</taxon>
        <taxon>Yersiniaceae</taxon>
        <taxon>Yersinia</taxon>
    </lineage>
</organism>
<evidence type="ECO:0000313" key="1">
    <source>
        <dbReference type="EMBL" id="CNL42187.1"/>
    </source>
</evidence>
<keyword evidence="1" id="KW-0167">Capsid protein</keyword>
<dbReference type="Proteomes" id="UP000040088">
    <property type="component" value="Unassembled WGS sequence"/>
</dbReference>
<proteinExistence type="predicted"/>
<evidence type="ECO:0000313" key="2">
    <source>
        <dbReference type="Proteomes" id="UP000040088"/>
    </source>
</evidence>